<evidence type="ECO:0000313" key="2">
    <source>
        <dbReference type="Proteomes" id="UP000011717"/>
    </source>
</evidence>
<proteinExistence type="predicted"/>
<comment type="caution">
    <text evidence="1">The sequence shown here is derived from an EMBL/GenBank/DDBJ whole genome shotgun (WGS) entry which is preliminary data.</text>
</comment>
<sequence>MFSPQAEHYVRLPEDFGQRFLVFVDTEEEFDWSQPRRRDSTSVRTVGALPRVHELMRSYGAEPAYMIDYPVATDAAAVDVLGGFKAAGGTTIGAQLHPWVNPPFIERVDARNSFVGNLPRELERAKIASLTEAIASGFGEAPIVYRAGRYGVGPNTEALLDELGYKLDASVRPYFDYSEEGGPDFRRIDPRPYWTGPERRLLELPLSTTFTGSLRRAGEGLFRAANRVPHLNGFLSRGRLLSRIALTPEGIPAADAVRAADLLLNEGAPLISISFHSPSVEPGHTPYVRDAADLKAFYAWFEAVFEHLLARGAAPIGIDAFISACESDRPARRLAARA</sequence>
<dbReference type="Proteomes" id="UP000011717">
    <property type="component" value="Unassembled WGS sequence"/>
</dbReference>
<organism evidence="1 2">
    <name type="scientific">Pacificimonas flava</name>
    <dbReference type="NCBI Taxonomy" id="1234595"/>
    <lineage>
        <taxon>Bacteria</taxon>
        <taxon>Pseudomonadati</taxon>
        <taxon>Pseudomonadota</taxon>
        <taxon>Alphaproteobacteria</taxon>
        <taxon>Sphingomonadales</taxon>
        <taxon>Sphingosinicellaceae</taxon>
        <taxon>Pacificimonas</taxon>
    </lineage>
</organism>
<protein>
    <submittedName>
        <fullName evidence="1">Glycosyltransferase</fullName>
    </submittedName>
</protein>
<accession>M2U3U1</accession>
<dbReference type="PATRIC" id="fig|1234595.3.peg.2026"/>
<reference evidence="1 2" key="1">
    <citation type="journal article" date="2013" name="Genome Announc.">
        <title>Draft Genome Sequence of Strain JLT2015T, Belonging to the Family Sphingomonadaceae of the Alphaproteobacteria.</title>
        <authorList>
            <person name="Tang K."/>
            <person name="Liu K."/>
            <person name="Li S."/>
            <person name="Jiao N."/>
        </authorList>
    </citation>
    <scope>NUCLEOTIDE SEQUENCE [LARGE SCALE GENOMIC DNA]</scope>
    <source>
        <strain evidence="1 2">JLT2015</strain>
    </source>
</reference>
<name>M2U3U1_9SPHN</name>
<gene>
    <name evidence="1" type="ORF">C725_2025</name>
</gene>
<dbReference type="EMBL" id="AMRV01000006">
    <property type="protein sequence ID" value="EMD82638.1"/>
    <property type="molecule type" value="Genomic_DNA"/>
</dbReference>
<dbReference type="RefSeq" id="WP_008602501.1">
    <property type="nucleotide sequence ID" value="NZ_AMRV01000006.1"/>
</dbReference>
<dbReference type="SUPFAM" id="SSF88713">
    <property type="entry name" value="Glycoside hydrolase/deacetylase"/>
    <property type="match status" value="1"/>
</dbReference>
<dbReference type="GO" id="GO:0016740">
    <property type="term" value="F:transferase activity"/>
    <property type="evidence" value="ECO:0007669"/>
    <property type="project" value="UniProtKB-KW"/>
</dbReference>
<keyword evidence="1" id="KW-0808">Transferase</keyword>
<dbReference type="AlphaFoldDB" id="M2U3U1"/>
<evidence type="ECO:0000313" key="1">
    <source>
        <dbReference type="EMBL" id="EMD82638.1"/>
    </source>
</evidence>
<dbReference type="CDD" id="cd10935">
    <property type="entry name" value="CE4_WalW"/>
    <property type="match status" value="1"/>
</dbReference>
<dbReference type="InterPro" id="IPR011330">
    <property type="entry name" value="Glyco_hydro/deAcase_b/a-brl"/>
</dbReference>
<dbReference type="Gene3D" id="3.20.20.370">
    <property type="entry name" value="Glycoside hydrolase/deacetylase"/>
    <property type="match status" value="1"/>
</dbReference>
<keyword evidence="2" id="KW-1185">Reference proteome</keyword>
<dbReference type="GO" id="GO:0005975">
    <property type="term" value="P:carbohydrate metabolic process"/>
    <property type="evidence" value="ECO:0007669"/>
    <property type="project" value="InterPro"/>
</dbReference>